<feature type="domain" description="Glycosyl hydrolase family 98 putative carbohydrate-binding module" evidence="1">
    <location>
        <begin position="34"/>
        <end position="188"/>
    </location>
</feature>
<sequence length="1039" mass="115527">MKTTLKKGLSMALAIAIIFTVFNLNALPTLAQEIAQEVYLSDLNWKEVHPHSQDDWAQPKKDLNCENQPIRMIGTDGAAVPYSKGIGLHAVGTVVYELKGNYTKFMADVGTDYTNKDKKKPTSIHCSVYVDDETEPRWASSAPITIHTALQPIEVDVTGAAKLRIVVDDAGDGGDSDWSIWGNARLQVKQLTPKEKLAQAITEAEQLNQTDYTAESWAVFADALANAKTVAAGDDEAAYTAAETRLRDSINLLQKASGSSQSRYLSDLTWKSANTSLGKLPVKDANINYTPINIYGTVYEKGIGTHAGHEIVYSLQGAYESFSAIVAPDNGCNAEPSRNMSIMGLVVYADNLQIYRNDHINFHNKDLIDLQLDVKGVQELKFAVTQGDNGNDWSDDLDLADAKLYYKSANLCSIKINGEHLAEFLPSVYNYEVSAEKYPDIPVVSVEAAEGAQVQITQATSESNEAVIKIEDKTYVIRFTDSAQFKSFQVRLPDNQLLKGTGIIHANDIYVTVPENTDRSAIAPVFSAGKWNTVTVAGVPQQSGETINNFTQPVVYQVSGAKGSRSYTVHIGTWRNIPTAFADENAGVLERPSIINYPGTLTMKLVMAVPQKGSQTGSIVSARFDDALDIIRQVDNVTRKIPKIVYLVGWQYQGHDDKYPAWGQVNQHLKCTSCNHVTSLDCLKWLMDEAYEKYNTRVSLHINSTDAYKDSPLWQTYVDNDLISKTIFGTLKSIGTWEGETAYQVNYKNEWEKGFYKQRVDNLINMLDGRLQRAGTIHSDAFFCRSSKQSNVRTEQEARIRMIRYWRDCGIDLTTEFLHDGNENSAGGDGSGLLGVLPMTWHFNQSIQSYMTRPASMVTGGGINDIKYGGDKETVEILFGRSMWGEDLLTQREVYGLTRPNWDKEFKFQFCTQTLPWAYQNTFNRLTLQNNVVTYSDGLVANANNRMVMRNNKLIRTQDDIFVPATWAENEVIAYSVNGYTNKTWQFQKEFQAQTVDIYSVNKTGTALLSSDVDVSDGTITLSLAAGEMVSIVPSGSMQ</sequence>
<feature type="domain" description="Glycosyl hydrolase family 98 putative carbohydrate-binding module" evidence="1">
    <location>
        <begin position="259"/>
        <end position="406"/>
    </location>
</feature>
<dbReference type="AlphaFoldDB" id="A0A1H8CVU3"/>
<dbReference type="Gene3D" id="3.20.20.80">
    <property type="entry name" value="Glycosidases"/>
    <property type="match status" value="1"/>
</dbReference>
<evidence type="ECO:0000313" key="3">
    <source>
        <dbReference type="Proteomes" id="UP000199158"/>
    </source>
</evidence>
<evidence type="ECO:0000259" key="1">
    <source>
        <dbReference type="SMART" id="SM00776"/>
    </source>
</evidence>
<protein>
    <submittedName>
        <fullName evidence="2">Endo-alpha-N-acetylgalactosaminidase</fullName>
    </submittedName>
</protein>
<dbReference type="Pfam" id="PF08305">
    <property type="entry name" value="NPCBM"/>
    <property type="match status" value="2"/>
</dbReference>
<dbReference type="Gene3D" id="1.20.1270.70">
    <property type="entry name" value="Designed single chain three-helix bundle"/>
    <property type="match status" value="1"/>
</dbReference>
<dbReference type="InterPro" id="IPR038637">
    <property type="entry name" value="NPCBM_sf"/>
</dbReference>
<name>A0A1H8CVU3_9FIRM</name>
<evidence type="ECO:0000313" key="2">
    <source>
        <dbReference type="EMBL" id="SEM99331.1"/>
    </source>
</evidence>
<accession>A0A1H8CVU3</accession>
<reference evidence="2 3" key="1">
    <citation type="submission" date="2016-10" db="EMBL/GenBank/DDBJ databases">
        <authorList>
            <person name="de Groot N.N."/>
        </authorList>
    </citation>
    <scope>NUCLEOTIDE SEQUENCE [LARGE SCALE GENOMIC DNA]</scope>
    <source>
        <strain evidence="2 3">CGMCC 1.5070</strain>
    </source>
</reference>
<dbReference type="Proteomes" id="UP000199158">
    <property type="component" value="Unassembled WGS sequence"/>
</dbReference>
<dbReference type="RefSeq" id="WP_092755411.1">
    <property type="nucleotide sequence ID" value="NZ_FOCG01000002.1"/>
</dbReference>
<dbReference type="SUPFAM" id="SSF49785">
    <property type="entry name" value="Galactose-binding domain-like"/>
    <property type="match status" value="2"/>
</dbReference>
<dbReference type="OrthoDB" id="197688at2"/>
<dbReference type="InterPro" id="IPR008979">
    <property type="entry name" value="Galactose-bd-like_sf"/>
</dbReference>
<gene>
    <name evidence="2" type="ORF">SAMN05216180_2371</name>
</gene>
<organism evidence="2 3">
    <name type="scientific">Hydrogenoanaerobacterium saccharovorans</name>
    <dbReference type="NCBI Taxonomy" id="474960"/>
    <lineage>
        <taxon>Bacteria</taxon>
        <taxon>Bacillati</taxon>
        <taxon>Bacillota</taxon>
        <taxon>Clostridia</taxon>
        <taxon>Eubacteriales</taxon>
        <taxon>Oscillospiraceae</taxon>
        <taxon>Hydrogenoanaerobacterium</taxon>
    </lineage>
</organism>
<dbReference type="InterPro" id="IPR013222">
    <property type="entry name" value="Glyco_hyd_98_carb-bd"/>
</dbReference>
<dbReference type="Gene3D" id="2.60.120.1060">
    <property type="entry name" value="NPCBM/NEW2 domain"/>
    <property type="match status" value="2"/>
</dbReference>
<keyword evidence="3" id="KW-1185">Reference proteome</keyword>
<dbReference type="Pfam" id="PF12905">
    <property type="entry name" value="Glyco_hydro_101"/>
    <property type="match status" value="1"/>
</dbReference>
<dbReference type="GO" id="GO:0033926">
    <property type="term" value="F:endo-alpha-N-acetylgalactosaminidase activity"/>
    <property type="evidence" value="ECO:0007669"/>
    <property type="project" value="InterPro"/>
</dbReference>
<dbReference type="InterPro" id="IPR013780">
    <property type="entry name" value="Glyco_hydro_b"/>
</dbReference>
<proteinExistence type="predicted"/>
<dbReference type="Gene3D" id="2.60.40.2340">
    <property type="match status" value="1"/>
</dbReference>
<dbReference type="Gene3D" id="2.60.40.1180">
    <property type="entry name" value="Golgi alpha-mannosidase II"/>
    <property type="match status" value="1"/>
</dbReference>
<dbReference type="SMART" id="SM00776">
    <property type="entry name" value="NPCBM"/>
    <property type="match status" value="2"/>
</dbReference>
<dbReference type="InterPro" id="IPR025706">
    <property type="entry name" value="Endoa_GalNAc"/>
</dbReference>
<dbReference type="EMBL" id="FOCG01000002">
    <property type="protein sequence ID" value="SEM99331.1"/>
    <property type="molecule type" value="Genomic_DNA"/>
</dbReference>
<dbReference type="STRING" id="474960.SAMN05216180_2371"/>